<comment type="caution">
    <text evidence="1">The sequence shown here is derived from an EMBL/GenBank/DDBJ whole genome shotgun (WGS) entry which is preliminary data.</text>
</comment>
<reference evidence="1" key="1">
    <citation type="submission" date="2019-08" db="EMBL/GenBank/DDBJ databases">
        <authorList>
            <person name="Kucharzyk K."/>
            <person name="Murdoch R.W."/>
            <person name="Higgins S."/>
            <person name="Loffler F."/>
        </authorList>
    </citation>
    <scope>NUCLEOTIDE SEQUENCE</scope>
</reference>
<organism evidence="1">
    <name type="scientific">bioreactor metagenome</name>
    <dbReference type="NCBI Taxonomy" id="1076179"/>
    <lineage>
        <taxon>unclassified sequences</taxon>
        <taxon>metagenomes</taxon>
        <taxon>ecological metagenomes</taxon>
    </lineage>
</organism>
<gene>
    <name evidence="1" type="ORF">SDC9_15108</name>
</gene>
<proteinExistence type="predicted"/>
<accession>A0A644TQU9</accession>
<name>A0A644TQU9_9ZZZZ</name>
<sequence length="36" mass="4093">MCDKCGGKGYYEEENPNREGDIDFVICDCDEDNSDN</sequence>
<evidence type="ECO:0000313" key="1">
    <source>
        <dbReference type="EMBL" id="MPL69368.1"/>
    </source>
</evidence>
<dbReference type="AlphaFoldDB" id="A0A644TQU9"/>
<protein>
    <submittedName>
        <fullName evidence="1">Uncharacterized protein</fullName>
    </submittedName>
</protein>
<dbReference type="EMBL" id="VSSQ01000046">
    <property type="protein sequence ID" value="MPL69368.1"/>
    <property type="molecule type" value="Genomic_DNA"/>
</dbReference>